<protein>
    <submittedName>
        <fullName evidence="2">Putative QacE</fullName>
    </submittedName>
</protein>
<proteinExistence type="predicted"/>
<evidence type="ECO:0000256" key="1">
    <source>
        <dbReference type="SAM" id="Phobius"/>
    </source>
</evidence>
<accession>A0A380TCC6</accession>
<keyword evidence="1" id="KW-1133">Transmembrane helix</keyword>
<dbReference type="AlphaFoldDB" id="A0A380TCC6"/>
<feature type="transmembrane region" description="Helical" evidence="1">
    <location>
        <begin position="64"/>
        <end position="81"/>
    </location>
</feature>
<dbReference type="Pfam" id="PF19744">
    <property type="entry name" value="DUF6232"/>
    <property type="match status" value="1"/>
</dbReference>
<gene>
    <name evidence="2" type="ORF">DF3PB_1740003</name>
</gene>
<sequence length="122" mass="12694">MDEQTIFSAGDILVTPTRFKVPGQTYAMSGITSVKSVTKRPTIGPLLLAAWGVIMIVANQDANAIALAVAIIIGAAAWLFLGAKSVVALSSASGEVKALVSRDTKLVDDIVEALNEAIIKRG</sequence>
<keyword evidence="1" id="KW-0472">Membrane</keyword>
<name>A0A380TCC6_9ZZZZ</name>
<organism evidence="2">
    <name type="scientific">metagenome</name>
    <dbReference type="NCBI Taxonomy" id="256318"/>
    <lineage>
        <taxon>unclassified sequences</taxon>
        <taxon>metagenomes</taxon>
    </lineage>
</organism>
<feature type="transmembrane region" description="Helical" evidence="1">
    <location>
        <begin position="42"/>
        <end position="58"/>
    </location>
</feature>
<evidence type="ECO:0000313" key="2">
    <source>
        <dbReference type="EMBL" id="SUS05141.1"/>
    </source>
</evidence>
<keyword evidence="1" id="KW-0812">Transmembrane</keyword>
<reference evidence="2" key="1">
    <citation type="submission" date="2018-07" db="EMBL/GenBank/DDBJ databases">
        <authorList>
            <person name="Quirk P.G."/>
            <person name="Krulwich T.A."/>
        </authorList>
    </citation>
    <scope>NUCLEOTIDE SEQUENCE</scope>
</reference>
<dbReference type="InterPro" id="IPR045629">
    <property type="entry name" value="DUF6232"/>
</dbReference>
<dbReference type="EMBL" id="UIDG01000084">
    <property type="protein sequence ID" value="SUS05141.1"/>
    <property type="molecule type" value="Genomic_DNA"/>
</dbReference>